<organism evidence="2 3">
    <name type="scientific">Bacillus amyloliquefaciens (strain Y2)</name>
    <name type="common">Bacillus amyloliquefaciens subsp. plantarum (strain B9601-Y2)</name>
    <dbReference type="NCBI Taxonomy" id="1155777"/>
    <lineage>
        <taxon>Bacteria</taxon>
        <taxon>Bacillati</taxon>
        <taxon>Bacillota</taxon>
        <taxon>Bacilli</taxon>
        <taxon>Bacillales</taxon>
        <taxon>Bacillaceae</taxon>
        <taxon>Bacillus</taxon>
        <taxon>Bacillus amyloliquefaciens group</taxon>
    </lineage>
</organism>
<protein>
    <submittedName>
        <fullName evidence="2">DNA polymerase III subunit beta</fullName>
        <ecNumber evidence="2">2.7.7.7</ecNumber>
    </submittedName>
</protein>
<proteinExistence type="predicted"/>
<sequence>MFLLKRRGDQPPHRNNRATPAGWHPPRRKAQTRSRFAGG</sequence>
<dbReference type="GO" id="GO:0003887">
    <property type="term" value="F:DNA-directed DNA polymerase activity"/>
    <property type="evidence" value="ECO:0007669"/>
    <property type="project" value="UniProtKB-EC"/>
</dbReference>
<dbReference type="AlphaFoldDB" id="I2CBM2"/>
<evidence type="ECO:0000313" key="2">
    <source>
        <dbReference type="EMBL" id="AFJ64046.1"/>
    </source>
</evidence>
<accession>I2CBM2</accession>
<gene>
    <name evidence="2" type="primary">dnaN4</name>
    <name evidence="2" type="ORF">MUS_4207</name>
</gene>
<dbReference type="KEGG" id="bqy:MUS_4207"/>
<keyword evidence="2" id="KW-0808">Transferase</keyword>
<feature type="compositionally biased region" description="Basic and acidic residues" evidence="1">
    <location>
        <begin position="1"/>
        <end position="12"/>
    </location>
</feature>
<reference evidence="2 3" key="1">
    <citation type="journal article" date="2012" name="J. Biotechnol.">
        <title>Genome sequence of the plant growth promoting strain Bacillus amyloliquefaciens subsp. plantarum B9601-Y2 and expression of mersacidin and other secondary metabolites.</title>
        <authorList>
            <person name="He P."/>
            <person name="Hao K."/>
            <person name="Blom J."/>
            <person name="Ruckert C."/>
            <person name="Vater J."/>
            <person name="Mao Z."/>
            <person name="Wu Y."/>
            <person name="Hou M."/>
            <person name="He P."/>
            <person name="He Y."/>
            <person name="Borriss R."/>
        </authorList>
    </citation>
    <scope>NUCLEOTIDE SEQUENCE [LARGE SCALE GENOMIC DNA]</scope>
    <source>
        <strain evidence="2">Y2</strain>
    </source>
</reference>
<evidence type="ECO:0000313" key="3">
    <source>
        <dbReference type="Proteomes" id="UP000002878"/>
    </source>
</evidence>
<keyword evidence="2" id="KW-0548">Nucleotidyltransferase</keyword>
<dbReference type="EMBL" id="CP003332">
    <property type="protein sequence ID" value="AFJ64046.1"/>
    <property type="molecule type" value="Genomic_DNA"/>
</dbReference>
<dbReference type="Proteomes" id="UP000002878">
    <property type="component" value="Chromosome"/>
</dbReference>
<evidence type="ECO:0000256" key="1">
    <source>
        <dbReference type="SAM" id="MobiDB-lite"/>
    </source>
</evidence>
<dbReference type="EC" id="2.7.7.7" evidence="2"/>
<name>I2CBM2_BACAY</name>
<feature type="region of interest" description="Disordered" evidence="1">
    <location>
        <begin position="1"/>
        <end position="39"/>
    </location>
</feature>
<dbReference type="HOGENOM" id="CLU_3304125_0_0_9"/>